<dbReference type="InterPro" id="IPR000253">
    <property type="entry name" value="FHA_dom"/>
</dbReference>
<reference evidence="3" key="1">
    <citation type="submission" date="2021-03" db="EMBL/GenBank/DDBJ databases">
        <title>Comparative genomics and phylogenomic investigation of the class Geoglossomycetes provide insights into ecological specialization and systematics.</title>
        <authorList>
            <person name="Melie T."/>
            <person name="Pirro S."/>
            <person name="Miller A.N."/>
            <person name="Quandt A."/>
        </authorList>
    </citation>
    <scope>NUCLEOTIDE SEQUENCE</scope>
    <source>
        <strain evidence="3">CAQ_001_2017</strain>
    </source>
</reference>
<feature type="domain" description="FHA" evidence="2">
    <location>
        <begin position="36"/>
        <end position="97"/>
    </location>
</feature>
<dbReference type="PROSITE" id="PS50006">
    <property type="entry name" value="FHA_DOMAIN"/>
    <property type="match status" value="1"/>
</dbReference>
<evidence type="ECO:0000259" key="2">
    <source>
        <dbReference type="PROSITE" id="PS50006"/>
    </source>
</evidence>
<feature type="compositionally biased region" description="Basic and acidic residues" evidence="1">
    <location>
        <begin position="173"/>
        <end position="183"/>
    </location>
</feature>
<feature type="compositionally biased region" description="Acidic residues" evidence="1">
    <location>
        <begin position="434"/>
        <end position="460"/>
    </location>
</feature>
<feature type="compositionally biased region" description="Polar residues" evidence="1">
    <location>
        <begin position="186"/>
        <end position="198"/>
    </location>
</feature>
<feature type="compositionally biased region" description="Acidic residues" evidence="1">
    <location>
        <begin position="160"/>
        <end position="172"/>
    </location>
</feature>
<feature type="region of interest" description="Disordered" evidence="1">
    <location>
        <begin position="134"/>
        <end position="250"/>
    </location>
</feature>
<feature type="compositionally biased region" description="Basic and acidic residues" evidence="1">
    <location>
        <begin position="786"/>
        <end position="803"/>
    </location>
</feature>
<organism evidence="3 4">
    <name type="scientific">Trichoglossum hirsutum</name>
    <dbReference type="NCBI Taxonomy" id="265104"/>
    <lineage>
        <taxon>Eukaryota</taxon>
        <taxon>Fungi</taxon>
        <taxon>Dikarya</taxon>
        <taxon>Ascomycota</taxon>
        <taxon>Pezizomycotina</taxon>
        <taxon>Geoglossomycetes</taxon>
        <taxon>Geoglossales</taxon>
        <taxon>Geoglossaceae</taxon>
        <taxon>Trichoglossum</taxon>
    </lineage>
</organism>
<dbReference type="CDD" id="cd00060">
    <property type="entry name" value="FHA"/>
    <property type="match status" value="1"/>
</dbReference>
<dbReference type="Gene3D" id="2.60.200.20">
    <property type="match status" value="1"/>
</dbReference>
<feature type="compositionally biased region" description="Polar residues" evidence="1">
    <location>
        <begin position="634"/>
        <end position="645"/>
    </location>
</feature>
<keyword evidence="4" id="KW-1185">Reference proteome</keyword>
<comment type="caution">
    <text evidence="3">The sequence shown here is derived from an EMBL/GenBank/DDBJ whole genome shotgun (WGS) entry which is preliminary data.</text>
</comment>
<feature type="compositionally biased region" description="Acidic residues" evidence="1">
    <location>
        <begin position="402"/>
        <end position="424"/>
    </location>
</feature>
<feature type="region of interest" description="Disordered" evidence="1">
    <location>
        <begin position="342"/>
        <end position="471"/>
    </location>
</feature>
<accession>A0A9P8IF96</accession>
<dbReference type="EMBL" id="JAGHQM010002215">
    <property type="protein sequence ID" value="KAH0551081.1"/>
    <property type="molecule type" value="Genomic_DNA"/>
</dbReference>
<feature type="region of interest" description="Disordered" evidence="1">
    <location>
        <begin position="596"/>
        <end position="672"/>
    </location>
</feature>
<evidence type="ECO:0000256" key="1">
    <source>
        <dbReference type="SAM" id="MobiDB-lite"/>
    </source>
</evidence>
<dbReference type="Pfam" id="PF00498">
    <property type="entry name" value="FHA"/>
    <property type="match status" value="1"/>
</dbReference>
<feature type="region of interest" description="Disordered" evidence="1">
    <location>
        <begin position="784"/>
        <end position="803"/>
    </location>
</feature>
<dbReference type="AlphaFoldDB" id="A0A9P8IF96"/>
<dbReference type="Proteomes" id="UP000750711">
    <property type="component" value="Unassembled WGS sequence"/>
</dbReference>
<evidence type="ECO:0000313" key="4">
    <source>
        <dbReference type="Proteomes" id="UP000750711"/>
    </source>
</evidence>
<dbReference type="InterPro" id="IPR008984">
    <property type="entry name" value="SMAD_FHA_dom_sf"/>
</dbReference>
<evidence type="ECO:0000313" key="3">
    <source>
        <dbReference type="EMBL" id="KAH0551081.1"/>
    </source>
</evidence>
<gene>
    <name evidence="3" type="ORF">GP486_007571</name>
</gene>
<feature type="compositionally biased region" description="Low complexity" evidence="1">
    <location>
        <begin position="220"/>
        <end position="247"/>
    </location>
</feature>
<feature type="compositionally biased region" description="Polar residues" evidence="1">
    <location>
        <begin position="607"/>
        <end position="625"/>
    </location>
</feature>
<feature type="compositionally biased region" description="Low complexity" evidence="1">
    <location>
        <begin position="144"/>
        <end position="153"/>
    </location>
</feature>
<feature type="compositionally biased region" description="Basic and acidic residues" evidence="1">
    <location>
        <begin position="650"/>
        <end position="672"/>
    </location>
</feature>
<protein>
    <recommendedName>
        <fullName evidence="2">FHA domain-containing protein</fullName>
    </recommendedName>
</protein>
<feature type="non-terminal residue" evidence="3">
    <location>
        <position position="803"/>
    </location>
</feature>
<proteinExistence type="predicted"/>
<dbReference type="SUPFAM" id="SSF49879">
    <property type="entry name" value="SMAD/FHA domain"/>
    <property type="match status" value="1"/>
</dbReference>
<dbReference type="SMART" id="SM00240">
    <property type="entry name" value="FHA"/>
    <property type="match status" value="1"/>
</dbReference>
<name>A0A9P8IF96_9PEZI</name>
<sequence length="803" mass="86710">MSAAVAKKATVTLTPLNFPADSSPRVLNLTPSTSVVRIGRASKSASKNLYPGPDNCWFDSPVMSREHAQLSITQNPKAISLTDIGSMHGTKVDNKQLKKQEVHRISNDQIVTFGSEVARGKEIYPPRQFRVHIDWDDWSPPTPISSSPITRSPNRGYGITDEELMISSDDDTSNDRSSVDKCRLNPTRTSTSLQQQVPSPLAGASTFAVPDSEPSSPLTGGHSQRGSSGSNSQTSKVSSSQDVQQASHTRTTISCPAELVDIEFSSPVGLTKQEKIEDAGGLFLTVDLAEREFKRPTTVENTSSCPIRQAKDLAFIDLDEETGNAKNPVIIEDTQLPAHHVDSADKLNDPEPISYGHSDCAVTGREPREDEEYSPPPASAYGNDSSAESDHDDADMCLYASDSDENGSEGNLDDEMASDDEFDNDGWSRPASDHEEEDAFDYYDEPSESGDDDVCMDEEVSSPVPEPSKLSVMTEAMKTLESTTVENPTVPLPPPPPPPTIPAVPTEGGHAGATNICSSSTRAFANPNTQYRGTNCSLPSIQKMKVSESVSPIFFSLDLNPTLRAPSPSDAAMVKSSNIQTNPNVCSFLKERFGEPVPQNRVMPGEPQQQTFSNGRRSEITATFNSSSSSSSSTDNAGVSESIRANNARKLGERSGKSEFFKAREENRKEAFLTEPKKPVVPQPTSTAAKCPSASDIGYLFFEPANFDLEAQDMNAQKFSKEFRDFTSTASEAGSFGATDEICSPPVMAADVRQVELRAANCLGFANASSAATFKLGCESWADVSSRGEVEMAKPSQDTRKNP</sequence>